<name>A0A0F8ZA82_9ZZZZ</name>
<evidence type="ECO:0000313" key="1">
    <source>
        <dbReference type="EMBL" id="KKK90653.1"/>
    </source>
</evidence>
<protein>
    <submittedName>
        <fullName evidence="1">Uncharacterized protein</fullName>
    </submittedName>
</protein>
<gene>
    <name evidence="1" type="ORF">LCGC14_2720850</name>
</gene>
<dbReference type="AlphaFoldDB" id="A0A0F8ZA82"/>
<comment type="caution">
    <text evidence="1">The sequence shown here is derived from an EMBL/GenBank/DDBJ whole genome shotgun (WGS) entry which is preliminary data.</text>
</comment>
<organism evidence="1">
    <name type="scientific">marine sediment metagenome</name>
    <dbReference type="NCBI Taxonomy" id="412755"/>
    <lineage>
        <taxon>unclassified sequences</taxon>
        <taxon>metagenomes</taxon>
        <taxon>ecological metagenomes</taxon>
    </lineage>
</organism>
<sequence length="60" mass="6750">MGYAQGVKCCVAMTAFVLACSCVRAEDERVLFSGFEKDRLLKWTKVAGNWKLETMETRGN</sequence>
<reference evidence="1" key="1">
    <citation type="journal article" date="2015" name="Nature">
        <title>Complex archaea that bridge the gap between prokaryotes and eukaryotes.</title>
        <authorList>
            <person name="Spang A."/>
            <person name="Saw J.H."/>
            <person name="Jorgensen S.L."/>
            <person name="Zaremba-Niedzwiedzka K."/>
            <person name="Martijn J."/>
            <person name="Lind A.E."/>
            <person name="van Eijk R."/>
            <person name="Schleper C."/>
            <person name="Guy L."/>
            <person name="Ettema T.J."/>
        </authorList>
    </citation>
    <scope>NUCLEOTIDE SEQUENCE</scope>
</reference>
<dbReference type="EMBL" id="LAZR01049001">
    <property type="protein sequence ID" value="KKK90653.1"/>
    <property type="molecule type" value="Genomic_DNA"/>
</dbReference>
<accession>A0A0F8ZA82</accession>
<proteinExistence type="predicted"/>